<feature type="region of interest" description="Disordered" evidence="1">
    <location>
        <begin position="26"/>
        <end position="91"/>
    </location>
</feature>
<evidence type="ECO:0000313" key="2">
    <source>
        <dbReference type="EMBL" id="QJB70415.1"/>
    </source>
</evidence>
<dbReference type="AlphaFoldDB" id="A0A6H2DR38"/>
<feature type="compositionally biased region" description="Pro residues" evidence="1">
    <location>
        <begin position="77"/>
        <end position="89"/>
    </location>
</feature>
<dbReference type="EMBL" id="CP051217">
    <property type="protein sequence ID" value="QJB70415.1"/>
    <property type="molecule type" value="Genomic_DNA"/>
</dbReference>
<dbReference type="KEGG" id="phao:HF685_15030"/>
<keyword evidence="3" id="KW-1185">Reference proteome</keyword>
<name>A0A6H2DR38_9SPHN</name>
<proteinExistence type="predicted"/>
<dbReference type="RefSeq" id="WP_168820719.1">
    <property type="nucleotide sequence ID" value="NZ_CP051217.1"/>
</dbReference>
<sequence>MLAALALFFWRKKKSNNVQIAEPAIKDLPAPKPATAKPKARKPAPKIYSPPDPAQQKEPVAGNTGGFITSKIGTIPPAQPSPVPAPDKPAPNGVKKAIAPDTDQVLKIELTANGASSTLLNAVLNYSVTLTNTKDTPLRNIALSGTMMQANAKLVQGAETPEPDLLHEVENLAAGEAITLSGEIRLPLYAIEPIAFNSQKLFVPLTRFVATYNSSEDDLVDKISSQSAAFIIGKEHEPPRPKMAPFRLDLGPQIFKPVGQRPVTI</sequence>
<evidence type="ECO:0008006" key="4">
    <source>
        <dbReference type="Google" id="ProtNLM"/>
    </source>
</evidence>
<accession>A0A6H2DR38</accession>
<dbReference type="Proteomes" id="UP000501600">
    <property type="component" value="Chromosome"/>
</dbReference>
<evidence type="ECO:0000313" key="3">
    <source>
        <dbReference type="Proteomes" id="UP000501600"/>
    </source>
</evidence>
<organism evidence="2 3">
    <name type="scientific">Parasphingorhabdus halotolerans</name>
    <dbReference type="NCBI Taxonomy" id="2725558"/>
    <lineage>
        <taxon>Bacteria</taxon>
        <taxon>Pseudomonadati</taxon>
        <taxon>Pseudomonadota</taxon>
        <taxon>Alphaproteobacteria</taxon>
        <taxon>Sphingomonadales</taxon>
        <taxon>Sphingomonadaceae</taxon>
        <taxon>Parasphingorhabdus</taxon>
    </lineage>
</organism>
<reference evidence="2 3" key="1">
    <citation type="submission" date="2020-04" db="EMBL/GenBank/DDBJ databases">
        <title>Genome sequence for Sphingorhabdus sp. strain M1.</title>
        <authorList>
            <person name="Park S.-J."/>
        </authorList>
    </citation>
    <scope>NUCLEOTIDE SEQUENCE [LARGE SCALE GENOMIC DNA]</scope>
    <source>
        <strain evidence="2 3">JK6</strain>
    </source>
</reference>
<evidence type="ECO:0000256" key="1">
    <source>
        <dbReference type="SAM" id="MobiDB-lite"/>
    </source>
</evidence>
<protein>
    <recommendedName>
        <fullName evidence="4">DUF11 domain-containing protein</fullName>
    </recommendedName>
</protein>
<gene>
    <name evidence="2" type="ORF">HF685_15030</name>
</gene>